<dbReference type="InterPro" id="IPR036640">
    <property type="entry name" value="ABC1_TM_sf"/>
</dbReference>
<dbReference type="PANTHER" id="PTHR43394">
    <property type="entry name" value="ATP-DEPENDENT PERMEASE MDL1, MITOCHONDRIAL"/>
    <property type="match status" value="1"/>
</dbReference>
<dbReference type="EMBL" id="SRMB01000003">
    <property type="protein sequence ID" value="TGE26198.1"/>
    <property type="molecule type" value="Genomic_DNA"/>
</dbReference>
<organism evidence="11 12">
    <name type="scientific">Hymenobacter metallicola</name>
    <dbReference type="NCBI Taxonomy" id="2563114"/>
    <lineage>
        <taxon>Bacteria</taxon>
        <taxon>Pseudomonadati</taxon>
        <taxon>Bacteroidota</taxon>
        <taxon>Cytophagia</taxon>
        <taxon>Cytophagales</taxon>
        <taxon>Hymenobacteraceae</taxon>
        <taxon>Hymenobacter</taxon>
    </lineage>
</organism>
<feature type="domain" description="ABC transmembrane type-1" evidence="10">
    <location>
        <begin position="75"/>
        <end position="340"/>
    </location>
</feature>
<dbReference type="AlphaFoldDB" id="A0A4Z0Q7Y2"/>
<dbReference type="Gene3D" id="1.20.1560.10">
    <property type="entry name" value="ABC transporter type 1, transmembrane domain"/>
    <property type="match status" value="1"/>
</dbReference>
<dbReference type="PROSITE" id="PS50929">
    <property type="entry name" value="ABC_TM1F"/>
    <property type="match status" value="1"/>
</dbReference>
<keyword evidence="6 8" id="KW-1133">Transmembrane helix</keyword>
<evidence type="ECO:0000256" key="3">
    <source>
        <dbReference type="ARBA" id="ARBA00022692"/>
    </source>
</evidence>
<dbReference type="PROSITE" id="PS00211">
    <property type="entry name" value="ABC_TRANSPORTER_1"/>
    <property type="match status" value="1"/>
</dbReference>
<sequence length="615" mass="68690">MKTYLRILQYARPFSNVVPVYLLYTLLGIFFSLGNFALMVPMLNLLFDKTGKVQLEAPTQLPDFALTLEYVTGTFNYFFSQVIATQGKMGALLFVCLVLVSSVFFSNVFRYLSLRLASKVRIRVIRNLRRELYYRVIQLQLGYFATERKGDLMSRFTNDVQEVEVSVVNTLQAVVRDPLYIVAYFVVLFYMSVKLTLFSLVLLPISGGMIAVLTKRLRTQAKTSQSTLGYMMSVIDETLGGIRVIKAFNAQEYIKGKFEEQNDQYAVTARRMDNIRDLASPFSEFAGVMVVAGLLYYGGTLILGGTSTLEGASFITYIIMFSQVLTPAKSLSSSFGNIQRGLVAGERVLSIIDTEPAIRDKPAAQVLPSFQHQIELRNLQFSYGDTPVLHDINLVIPKGKTVALVGPSGGGKSTLADLLPRFYDPTGGQILIDGHEVRDCTIHSVRDQMGIVTQESILFNDTIFNNIRFNTEATDEQVIEAAKIANAHEFIVKAPEGYHTYIGDRGSRLSGGQRQRLSIARAILRNPPILILDEATSALDTESEKLVQEALTRLMQNRTSLVIAHRLSTIQHADEIVVLQQGRIVERGTHEELLRRDGGVYQRLNSMQTNGVLPL</sequence>
<evidence type="ECO:0000256" key="2">
    <source>
        <dbReference type="ARBA" id="ARBA00022448"/>
    </source>
</evidence>
<dbReference type="OrthoDB" id="1522160at2"/>
<dbReference type="GO" id="GO:0005886">
    <property type="term" value="C:plasma membrane"/>
    <property type="evidence" value="ECO:0007669"/>
    <property type="project" value="UniProtKB-SubCell"/>
</dbReference>
<evidence type="ECO:0000313" key="11">
    <source>
        <dbReference type="EMBL" id="TGE26198.1"/>
    </source>
</evidence>
<dbReference type="Proteomes" id="UP000298471">
    <property type="component" value="Unassembled WGS sequence"/>
</dbReference>
<dbReference type="FunFam" id="3.40.50.300:FF:000287">
    <property type="entry name" value="Multidrug ABC transporter ATP-binding protein"/>
    <property type="match status" value="1"/>
</dbReference>
<feature type="domain" description="ABC transporter" evidence="9">
    <location>
        <begin position="374"/>
        <end position="606"/>
    </location>
</feature>
<comment type="subcellular location">
    <subcellularLocation>
        <location evidence="1">Cell membrane</location>
        <topology evidence="1">Multi-pass membrane protein</topology>
    </subcellularLocation>
</comment>
<evidence type="ECO:0000256" key="7">
    <source>
        <dbReference type="ARBA" id="ARBA00023136"/>
    </source>
</evidence>
<evidence type="ECO:0000259" key="9">
    <source>
        <dbReference type="PROSITE" id="PS50893"/>
    </source>
</evidence>
<evidence type="ECO:0000259" key="10">
    <source>
        <dbReference type="PROSITE" id="PS50929"/>
    </source>
</evidence>
<dbReference type="SUPFAM" id="SSF52540">
    <property type="entry name" value="P-loop containing nucleoside triphosphate hydrolases"/>
    <property type="match status" value="1"/>
</dbReference>
<dbReference type="PANTHER" id="PTHR43394:SF1">
    <property type="entry name" value="ATP-BINDING CASSETTE SUB-FAMILY B MEMBER 10, MITOCHONDRIAL"/>
    <property type="match status" value="1"/>
</dbReference>
<feature type="transmembrane region" description="Helical" evidence="8">
    <location>
        <begin position="21"/>
        <end position="40"/>
    </location>
</feature>
<dbReference type="InterPro" id="IPR039421">
    <property type="entry name" value="Type_1_exporter"/>
</dbReference>
<reference evidence="11 12" key="1">
    <citation type="submission" date="2019-04" db="EMBL/GenBank/DDBJ databases">
        <authorList>
            <person name="Feng G."/>
            <person name="Zhang J."/>
            <person name="Zhu H."/>
        </authorList>
    </citation>
    <scope>NUCLEOTIDE SEQUENCE [LARGE SCALE GENOMIC DNA]</scope>
    <source>
        <strain evidence="11 12">9PBR-1</strain>
    </source>
</reference>
<dbReference type="Gene3D" id="3.40.50.300">
    <property type="entry name" value="P-loop containing nucleotide triphosphate hydrolases"/>
    <property type="match status" value="1"/>
</dbReference>
<evidence type="ECO:0000313" key="12">
    <source>
        <dbReference type="Proteomes" id="UP000298471"/>
    </source>
</evidence>
<keyword evidence="7 8" id="KW-0472">Membrane</keyword>
<name>A0A4Z0Q7Y2_9BACT</name>
<dbReference type="GO" id="GO:0016887">
    <property type="term" value="F:ATP hydrolysis activity"/>
    <property type="evidence" value="ECO:0007669"/>
    <property type="project" value="InterPro"/>
</dbReference>
<dbReference type="GO" id="GO:0015421">
    <property type="term" value="F:ABC-type oligopeptide transporter activity"/>
    <property type="evidence" value="ECO:0007669"/>
    <property type="project" value="TreeGrafter"/>
</dbReference>
<dbReference type="Pfam" id="PF00664">
    <property type="entry name" value="ABC_membrane"/>
    <property type="match status" value="1"/>
</dbReference>
<dbReference type="InterPro" id="IPR011527">
    <property type="entry name" value="ABC1_TM_dom"/>
</dbReference>
<dbReference type="RefSeq" id="WP_135396071.1">
    <property type="nucleotide sequence ID" value="NZ_SRMB01000003.1"/>
</dbReference>
<keyword evidence="4" id="KW-0547">Nucleotide-binding</keyword>
<accession>A0A4Z0Q7Y2</accession>
<dbReference type="Pfam" id="PF00005">
    <property type="entry name" value="ABC_tran"/>
    <property type="match status" value="1"/>
</dbReference>
<dbReference type="GO" id="GO:0005524">
    <property type="term" value="F:ATP binding"/>
    <property type="evidence" value="ECO:0007669"/>
    <property type="project" value="UniProtKB-KW"/>
</dbReference>
<dbReference type="SUPFAM" id="SSF90123">
    <property type="entry name" value="ABC transporter transmembrane region"/>
    <property type="match status" value="1"/>
</dbReference>
<feature type="transmembrane region" description="Helical" evidence="8">
    <location>
        <begin position="91"/>
        <end position="112"/>
    </location>
</feature>
<dbReference type="InterPro" id="IPR003439">
    <property type="entry name" value="ABC_transporter-like_ATP-bd"/>
</dbReference>
<proteinExistence type="predicted"/>
<dbReference type="InterPro" id="IPR003593">
    <property type="entry name" value="AAA+_ATPase"/>
</dbReference>
<dbReference type="CDD" id="cd18552">
    <property type="entry name" value="ABC_6TM_MsbA_like"/>
    <property type="match status" value="1"/>
</dbReference>
<keyword evidence="12" id="KW-1185">Reference proteome</keyword>
<protein>
    <submittedName>
        <fullName evidence="11">ATP-binding cassette domain-containing protein</fullName>
    </submittedName>
</protein>
<feature type="transmembrane region" description="Helical" evidence="8">
    <location>
        <begin position="181"/>
        <end position="214"/>
    </location>
</feature>
<evidence type="ECO:0000256" key="5">
    <source>
        <dbReference type="ARBA" id="ARBA00022840"/>
    </source>
</evidence>
<evidence type="ECO:0000256" key="8">
    <source>
        <dbReference type="SAM" id="Phobius"/>
    </source>
</evidence>
<evidence type="ECO:0000256" key="4">
    <source>
        <dbReference type="ARBA" id="ARBA00022741"/>
    </source>
</evidence>
<dbReference type="InterPro" id="IPR027417">
    <property type="entry name" value="P-loop_NTPase"/>
</dbReference>
<evidence type="ECO:0000256" key="6">
    <source>
        <dbReference type="ARBA" id="ARBA00022989"/>
    </source>
</evidence>
<keyword evidence="2" id="KW-0813">Transport</keyword>
<dbReference type="InterPro" id="IPR017871">
    <property type="entry name" value="ABC_transporter-like_CS"/>
</dbReference>
<keyword evidence="3 8" id="KW-0812">Transmembrane</keyword>
<keyword evidence="5 11" id="KW-0067">ATP-binding</keyword>
<dbReference type="PROSITE" id="PS50893">
    <property type="entry name" value="ABC_TRANSPORTER_2"/>
    <property type="match status" value="1"/>
</dbReference>
<comment type="caution">
    <text evidence="11">The sequence shown here is derived from an EMBL/GenBank/DDBJ whole genome shotgun (WGS) entry which is preliminary data.</text>
</comment>
<dbReference type="SMART" id="SM00382">
    <property type="entry name" value="AAA"/>
    <property type="match status" value="1"/>
</dbReference>
<evidence type="ECO:0000256" key="1">
    <source>
        <dbReference type="ARBA" id="ARBA00004651"/>
    </source>
</evidence>
<dbReference type="CDD" id="cd03251">
    <property type="entry name" value="ABCC_MsbA"/>
    <property type="match status" value="1"/>
</dbReference>
<gene>
    <name evidence="11" type="ORF">E5K02_15415</name>
</gene>